<keyword evidence="2" id="KW-1185">Reference proteome</keyword>
<reference evidence="1 2" key="1">
    <citation type="submission" date="2023-02" db="EMBL/GenBank/DDBJ databases">
        <title>Pathogen: clinical or host-associated sample.</title>
        <authorList>
            <person name="Hergert J."/>
            <person name="Casey R."/>
            <person name="Wagner J."/>
            <person name="Young E.L."/>
            <person name="Oakeson K.F."/>
        </authorList>
    </citation>
    <scope>NUCLEOTIDE SEQUENCE [LARGE SCALE GENOMIC DNA]</scope>
    <source>
        <strain evidence="1 2">2022CK-00829</strain>
        <plasmid evidence="1 2">unnamed1</plasmid>
    </source>
</reference>
<evidence type="ECO:0000313" key="1">
    <source>
        <dbReference type="EMBL" id="WDI05243.1"/>
    </source>
</evidence>
<gene>
    <name evidence="1" type="ORF">PUW25_25885</name>
</gene>
<name>A0ABY7XHJ1_9BACL</name>
<organism evidence="1 2">
    <name type="scientific">Paenibacillus urinalis</name>
    <dbReference type="NCBI Taxonomy" id="521520"/>
    <lineage>
        <taxon>Bacteria</taxon>
        <taxon>Bacillati</taxon>
        <taxon>Bacillota</taxon>
        <taxon>Bacilli</taxon>
        <taxon>Bacillales</taxon>
        <taxon>Paenibacillaceae</taxon>
        <taxon>Paenibacillus</taxon>
    </lineage>
</organism>
<evidence type="ECO:0000313" key="2">
    <source>
        <dbReference type="Proteomes" id="UP001221519"/>
    </source>
</evidence>
<protein>
    <submittedName>
        <fullName evidence="1">Uncharacterized protein</fullName>
    </submittedName>
</protein>
<accession>A0ABY7XHJ1</accession>
<geneLocation type="plasmid" evidence="1 2">
    <name>unnamed1</name>
</geneLocation>
<keyword evidence="1" id="KW-0614">Plasmid</keyword>
<dbReference type="RefSeq" id="WP_274338788.1">
    <property type="nucleotide sequence ID" value="NZ_CP118109.1"/>
</dbReference>
<dbReference type="EMBL" id="CP118109">
    <property type="protein sequence ID" value="WDI05243.1"/>
    <property type="molecule type" value="Genomic_DNA"/>
</dbReference>
<dbReference type="Proteomes" id="UP001221519">
    <property type="component" value="Plasmid unnamed1"/>
</dbReference>
<sequence>MNEEVETIGDYLERMITEGYIDKDCRPIKCHICESTDIEGRNYMYEDFALIIEYEMFCKPCNVSIGRWSYGNWEA</sequence>
<proteinExistence type="predicted"/>